<keyword evidence="3 6" id="KW-1133">Transmembrane helix</keyword>
<evidence type="ECO:0000256" key="1">
    <source>
        <dbReference type="ARBA" id="ARBA00004141"/>
    </source>
</evidence>
<dbReference type="PANTHER" id="PTHR23112:SF0">
    <property type="entry name" value="TRANSMEMBRANE PROTEIN 116"/>
    <property type="match status" value="1"/>
</dbReference>
<evidence type="ECO:0000259" key="7">
    <source>
        <dbReference type="PROSITE" id="PS50261"/>
    </source>
</evidence>
<dbReference type="Gene3D" id="1.20.1070.10">
    <property type="entry name" value="Rhodopsin 7-helix transmembrane proteins"/>
    <property type="match status" value="1"/>
</dbReference>
<name>A0ABQ8UWQ5_9EUKA</name>
<feature type="transmembrane region" description="Helical" evidence="6">
    <location>
        <begin position="151"/>
        <end position="170"/>
    </location>
</feature>
<feature type="transmembrane region" description="Helical" evidence="6">
    <location>
        <begin position="41"/>
        <end position="59"/>
    </location>
</feature>
<feature type="transmembrane region" description="Helical" evidence="6">
    <location>
        <begin position="198"/>
        <end position="218"/>
    </location>
</feature>
<feature type="transmembrane region" description="Helical" evidence="6">
    <location>
        <begin position="230"/>
        <end position="253"/>
    </location>
</feature>
<evidence type="ECO:0000313" key="8">
    <source>
        <dbReference type="EMBL" id="KAJ4462888.1"/>
    </source>
</evidence>
<dbReference type="PROSITE" id="PS50261">
    <property type="entry name" value="G_PROTEIN_RECEP_F2_4"/>
    <property type="match status" value="1"/>
</dbReference>
<accession>A0ABQ8UWQ5</accession>
<dbReference type="SUPFAM" id="SSF81321">
    <property type="entry name" value="Family A G protein-coupled receptor-like"/>
    <property type="match status" value="1"/>
</dbReference>
<dbReference type="PANTHER" id="PTHR23112">
    <property type="entry name" value="G PROTEIN-COUPLED RECEPTOR 157-RELATED"/>
    <property type="match status" value="1"/>
</dbReference>
<dbReference type="InterPro" id="IPR017981">
    <property type="entry name" value="GPCR_2-like_7TM"/>
</dbReference>
<evidence type="ECO:0000256" key="4">
    <source>
        <dbReference type="ARBA" id="ARBA00023136"/>
    </source>
</evidence>
<feature type="transmembrane region" description="Helical" evidence="6">
    <location>
        <begin position="112"/>
        <end position="131"/>
    </location>
</feature>
<dbReference type="PRINTS" id="PR02001">
    <property type="entry name" value="GCR1CAMPR"/>
</dbReference>
<evidence type="ECO:0000256" key="5">
    <source>
        <dbReference type="SAM" id="MobiDB-lite"/>
    </source>
</evidence>
<organism evidence="8 9">
    <name type="scientific">Paratrimastix pyriformis</name>
    <dbReference type="NCBI Taxonomy" id="342808"/>
    <lineage>
        <taxon>Eukaryota</taxon>
        <taxon>Metamonada</taxon>
        <taxon>Preaxostyla</taxon>
        <taxon>Paratrimastigidae</taxon>
        <taxon>Paratrimastix</taxon>
    </lineage>
</organism>
<feature type="transmembrane region" description="Helical" evidence="6">
    <location>
        <begin position="6"/>
        <end position="29"/>
    </location>
</feature>
<comment type="subcellular location">
    <subcellularLocation>
        <location evidence="1">Membrane</location>
        <topology evidence="1">Multi-pass membrane protein</topology>
    </subcellularLocation>
</comment>
<comment type="caution">
    <text evidence="8">The sequence shown here is derived from an EMBL/GenBank/DDBJ whole genome shotgun (WGS) entry which is preliminary data.</text>
</comment>
<sequence length="431" mass="46465">MHLDLVSMTCGALAVVGASSVILYLLLFSYFKGKLTFESRLIILINIGFLNSIVCLFGTPTDGSALCYIQAVVDQTITVAGNLWMFGLALYIYFTLGRRELSSPARTARYELLYHVIIWPVVVLVGVLPFTTHSYGREGPFCWVTQDSWQILSYVVLYTPVVLTAGFQILTTVRLCKLRRNVYSSAAASMATDLVKKIFLYPWFALFLWLIPLIHRLYQWVSGQESDALALLHVLFEDSQGFLFALFFFLTNVQWRSVCCRRKAIAKSALSVLDESMGASGLEEALLSPADMAPGPVVPQDIYITSSLVPEPGMPSPAPQTALSYARSPTGPGGIHGRSTLSPSALAELTAASPALQLQAPPPTAPGGEPQSEQGLFGVTAPQQYASALGEGDGGGIDGDGPLVPMEGPPGPEESILYGATPRLYGRSIGS</sequence>
<proteinExistence type="predicted"/>
<dbReference type="Pfam" id="PF05462">
    <property type="entry name" value="Dicty_CAR"/>
    <property type="match status" value="1"/>
</dbReference>
<feature type="region of interest" description="Disordered" evidence="5">
    <location>
        <begin position="386"/>
        <end position="431"/>
    </location>
</feature>
<feature type="region of interest" description="Disordered" evidence="5">
    <location>
        <begin position="313"/>
        <end position="340"/>
    </location>
</feature>
<evidence type="ECO:0000256" key="3">
    <source>
        <dbReference type="ARBA" id="ARBA00022989"/>
    </source>
</evidence>
<feature type="domain" description="G-protein coupled receptors family 2 profile 2" evidence="7">
    <location>
        <begin position="3"/>
        <end position="252"/>
    </location>
</feature>
<keyword evidence="2 6" id="KW-0812">Transmembrane</keyword>
<dbReference type="EMBL" id="JAPMOS010000001">
    <property type="protein sequence ID" value="KAJ4462888.1"/>
    <property type="molecule type" value="Genomic_DNA"/>
</dbReference>
<evidence type="ECO:0000256" key="6">
    <source>
        <dbReference type="SAM" id="Phobius"/>
    </source>
</evidence>
<keyword evidence="9" id="KW-1185">Reference proteome</keyword>
<dbReference type="InterPro" id="IPR022343">
    <property type="entry name" value="GCR1-cAMP_receptor"/>
</dbReference>
<protein>
    <recommendedName>
        <fullName evidence="7">G-protein coupled receptors family 2 profile 2 domain-containing protein</fullName>
    </recommendedName>
</protein>
<feature type="transmembrane region" description="Helical" evidence="6">
    <location>
        <begin position="79"/>
        <end position="96"/>
    </location>
</feature>
<gene>
    <name evidence="8" type="ORF">PAPYR_96</name>
</gene>
<dbReference type="Proteomes" id="UP001141327">
    <property type="component" value="Unassembled WGS sequence"/>
</dbReference>
<evidence type="ECO:0000313" key="9">
    <source>
        <dbReference type="Proteomes" id="UP001141327"/>
    </source>
</evidence>
<keyword evidence="4 6" id="KW-0472">Membrane</keyword>
<reference evidence="8" key="1">
    <citation type="journal article" date="2022" name="bioRxiv">
        <title>Genomics of Preaxostyla Flagellates Illuminates Evolutionary Transitions and the Path Towards Mitochondrial Loss.</title>
        <authorList>
            <person name="Novak L.V.F."/>
            <person name="Treitli S.C."/>
            <person name="Pyrih J."/>
            <person name="Halakuc P."/>
            <person name="Pipaliya S.V."/>
            <person name="Vacek V."/>
            <person name="Brzon O."/>
            <person name="Soukal P."/>
            <person name="Eme L."/>
            <person name="Dacks J.B."/>
            <person name="Karnkowska A."/>
            <person name="Elias M."/>
            <person name="Hampl V."/>
        </authorList>
    </citation>
    <scope>NUCLEOTIDE SEQUENCE</scope>
    <source>
        <strain evidence="8">RCP-MX</strain>
    </source>
</reference>
<evidence type="ECO:0000256" key="2">
    <source>
        <dbReference type="ARBA" id="ARBA00022692"/>
    </source>
</evidence>